<dbReference type="InterPro" id="IPR036388">
    <property type="entry name" value="WH-like_DNA-bd_sf"/>
</dbReference>
<dbReference type="InterPro" id="IPR013324">
    <property type="entry name" value="RNA_pol_sigma_r3/r4-like"/>
</dbReference>
<dbReference type="NCBIfam" id="TIGR02937">
    <property type="entry name" value="sigma70-ECF"/>
    <property type="match status" value="1"/>
</dbReference>
<dbReference type="Gene3D" id="1.10.1740.10">
    <property type="match status" value="1"/>
</dbReference>
<feature type="domain" description="RNA polymerase sigma-70 region 2" evidence="5">
    <location>
        <begin position="26"/>
        <end position="92"/>
    </location>
</feature>
<evidence type="ECO:0000259" key="5">
    <source>
        <dbReference type="Pfam" id="PF04542"/>
    </source>
</evidence>
<proteinExistence type="inferred from homology"/>
<accession>A0A939ETQ6</accession>
<keyword evidence="8" id="KW-1185">Reference proteome</keyword>
<keyword evidence="4" id="KW-0804">Transcription</keyword>
<evidence type="ECO:0000256" key="1">
    <source>
        <dbReference type="ARBA" id="ARBA00010641"/>
    </source>
</evidence>
<dbReference type="PANTHER" id="PTHR43133:SF46">
    <property type="entry name" value="RNA POLYMERASE SIGMA-70 FACTOR ECF SUBFAMILY"/>
    <property type="match status" value="1"/>
</dbReference>
<dbReference type="Pfam" id="PF04542">
    <property type="entry name" value="Sigma70_r2"/>
    <property type="match status" value="1"/>
</dbReference>
<dbReference type="GO" id="GO:0003677">
    <property type="term" value="F:DNA binding"/>
    <property type="evidence" value="ECO:0007669"/>
    <property type="project" value="InterPro"/>
</dbReference>
<keyword evidence="2" id="KW-0805">Transcription regulation</keyword>
<evidence type="ECO:0000313" key="7">
    <source>
        <dbReference type="EMBL" id="MBO0357106.1"/>
    </source>
</evidence>
<comment type="similarity">
    <text evidence="1">Belongs to the sigma-70 factor family. ECF subfamily.</text>
</comment>
<dbReference type="NCBIfam" id="TIGR02985">
    <property type="entry name" value="Sig70_bacteroi1"/>
    <property type="match status" value="1"/>
</dbReference>
<dbReference type="InterPro" id="IPR014327">
    <property type="entry name" value="RNA_pol_sigma70_bacteroid"/>
</dbReference>
<feature type="domain" description="RNA polymerase sigma factor 70 region 4 type 2" evidence="6">
    <location>
        <begin position="123"/>
        <end position="174"/>
    </location>
</feature>
<dbReference type="SUPFAM" id="SSF88659">
    <property type="entry name" value="Sigma3 and sigma4 domains of RNA polymerase sigma factors"/>
    <property type="match status" value="1"/>
</dbReference>
<dbReference type="SUPFAM" id="SSF88946">
    <property type="entry name" value="Sigma2 domain of RNA polymerase sigma factors"/>
    <property type="match status" value="1"/>
</dbReference>
<dbReference type="InterPro" id="IPR039425">
    <property type="entry name" value="RNA_pol_sigma-70-like"/>
</dbReference>
<dbReference type="PANTHER" id="PTHR43133">
    <property type="entry name" value="RNA POLYMERASE ECF-TYPE SIGMA FACTO"/>
    <property type="match status" value="1"/>
</dbReference>
<dbReference type="Gene3D" id="1.10.10.10">
    <property type="entry name" value="Winged helix-like DNA-binding domain superfamily/Winged helix DNA-binding domain"/>
    <property type="match status" value="1"/>
</dbReference>
<dbReference type="Proteomes" id="UP000664144">
    <property type="component" value="Unassembled WGS sequence"/>
</dbReference>
<evidence type="ECO:0000256" key="4">
    <source>
        <dbReference type="ARBA" id="ARBA00023163"/>
    </source>
</evidence>
<reference evidence="7" key="1">
    <citation type="submission" date="2021-03" db="EMBL/GenBank/DDBJ databases">
        <authorList>
            <person name="Kim M.K."/>
        </authorList>
    </citation>
    <scope>NUCLEOTIDE SEQUENCE</scope>
    <source>
        <strain evidence="7">BT186</strain>
    </source>
</reference>
<dbReference type="Pfam" id="PF08281">
    <property type="entry name" value="Sigma70_r4_2"/>
    <property type="match status" value="1"/>
</dbReference>
<protein>
    <submittedName>
        <fullName evidence="7">RNA polymerase sigma-70 factor</fullName>
    </submittedName>
</protein>
<gene>
    <name evidence="7" type="ORF">J0X19_04035</name>
</gene>
<evidence type="ECO:0000256" key="3">
    <source>
        <dbReference type="ARBA" id="ARBA00023082"/>
    </source>
</evidence>
<comment type="caution">
    <text evidence="7">The sequence shown here is derived from an EMBL/GenBank/DDBJ whole genome shotgun (WGS) entry which is preliminary data.</text>
</comment>
<sequence length="193" mass="22203">MKLTSNALEKSASARQPDSCQLFKHLFQLHAPGIYRLAYTHLHSRAEAQEIVQECFLKFWEKRREVSSDAAAIKGYLYTSAYHAILNQVRRQHNWVYQDYPPHLTVEQEPPTAELEYQELTLCYTHAVAQLPTKRREIFSMSRQEGLSNATIAQKLNISIKTVEAQITQSLKFLRTCFQAHGATVTLLLLVLQ</sequence>
<evidence type="ECO:0000259" key="6">
    <source>
        <dbReference type="Pfam" id="PF08281"/>
    </source>
</evidence>
<dbReference type="EMBL" id="JAFLQZ010000002">
    <property type="protein sequence ID" value="MBO0357106.1"/>
    <property type="molecule type" value="Genomic_DNA"/>
</dbReference>
<dbReference type="RefSeq" id="WP_206981509.1">
    <property type="nucleotide sequence ID" value="NZ_JAFLQZ010000002.1"/>
</dbReference>
<dbReference type="AlphaFoldDB" id="A0A939ETQ6"/>
<dbReference type="GO" id="GO:0016987">
    <property type="term" value="F:sigma factor activity"/>
    <property type="evidence" value="ECO:0007669"/>
    <property type="project" value="UniProtKB-KW"/>
</dbReference>
<evidence type="ECO:0000313" key="8">
    <source>
        <dbReference type="Proteomes" id="UP000664144"/>
    </source>
</evidence>
<dbReference type="GO" id="GO:0006352">
    <property type="term" value="P:DNA-templated transcription initiation"/>
    <property type="evidence" value="ECO:0007669"/>
    <property type="project" value="InterPro"/>
</dbReference>
<dbReference type="InterPro" id="IPR007627">
    <property type="entry name" value="RNA_pol_sigma70_r2"/>
</dbReference>
<name>A0A939ETQ6_9BACT</name>
<organism evidence="7 8">
    <name type="scientific">Hymenobacter telluris</name>
    <dbReference type="NCBI Taxonomy" id="2816474"/>
    <lineage>
        <taxon>Bacteria</taxon>
        <taxon>Pseudomonadati</taxon>
        <taxon>Bacteroidota</taxon>
        <taxon>Cytophagia</taxon>
        <taxon>Cytophagales</taxon>
        <taxon>Hymenobacteraceae</taxon>
        <taxon>Hymenobacter</taxon>
    </lineage>
</organism>
<dbReference type="InterPro" id="IPR013249">
    <property type="entry name" value="RNA_pol_sigma70_r4_t2"/>
</dbReference>
<keyword evidence="3" id="KW-0731">Sigma factor</keyword>
<dbReference type="InterPro" id="IPR013325">
    <property type="entry name" value="RNA_pol_sigma_r2"/>
</dbReference>
<evidence type="ECO:0000256" key="2">
    <source>
        <dbReference type="ARBA" id="ARBA00023015"/>
    </source>
</evidence>
<dbReference type="InterPro" id="IPR014284">
    <property type="entry name" value="RNA_pol_sigma-70_dom"/>
</dbReference>